<dbReference type="EMBL" id="BAAACG010000019">
    <property type="protein sequence ID" value="GAA0747115.1"/>
    <property type="molecule type" value="Genomic_DNA"/>
</dbReference>
<evidence type="ECO:0000313" key="2">
    <source>
        <dbReference type="EMBL" id="GAA0747115.1"/>
    </source>
</evidence>
<name>A0ABN1JUX8_9CLOT</name>
<comment type="caution">
    <text evidence="2">The sequence shown here is derived from an EMBL/GenBank/DDBJ whole genome shotgun (WGS) entry which is preliminary data.</text>
</comment>
<dbReference type="Pfam" id="PF04122">
    <property type="entry name" value="CW_binding_2"/>
    <property type="match status" value="3"/>
</dbReference>
<dbReference type="InterPro" id="IPR010598">
    <property type="entry name" value="C5-epim_C"/>
</dbReference>
<sequence length="656" mass="73812">MKKTNLMNNKIKICLFALINLIVFCTVQLVCVKPIKAKVIYKNVGRYKKLVDDGLNRFPREARDYRLFLGNYDSFGDYLNYGPNKSILFNLNNIKLDKDGNPVVLYNGKYQYNPVTLAQYSLSLYGEYLKGTNTKESFLKVTDKLMTLQNSKGAFTYNFPWRYYLNSKDYSSGWYSGMAQGQALSVFTRAYKLTKDKKYLEAGNKALKFMITPVSKGGTMDTLSCIDKTLGKNIIFEEYISNPSSYTLNGFMFSLLGLYDWSQLSNVNIDNSKISKEYFNKGISTLEKILPYYDLGGFTAYDLGFMVRKNTQPHIGVNYHGVHIYLLNALYSITQDKTLYDYYRLWKSYVDTTPVNRIYGKDRYETSISVSKKEFRNGSKTILISSGEVFADALCAAPLASKYKAPMLLSPKKSLTSGLKNEIQRLNPSNVIIIGKEGAISENVANQIKDINSNIHISRIGGEDRYETSVLIAKHLDCTSFMIAYGGNYADSISAVPIAASKNMPMLLVKNDSIPNEVNKYLHLNKNIINNSYIIGGTGVVSKDIEKKLKNVKRIGGKNRYETNTMVIKEFLSDLDLSKAYVTVGGPDSIDFADGLVASPVAAKYNAPIIIMPKNNVVLNVTKEFAYKNLKKETELIAIGGSPVIPNQYINFLKKE</sequence>
<dbReference type="Gene3D" id="1.50.10.20">
    <property type="match status" value="1"/>
</dbReference>
<dbReference type="PANTHER" id="PTHR30032:SF8">
    <property type="entry name" value="GERMINATION-SPECIFIC N-ACETYLMURAMOYL-L-ALANINE AMIDASE"/>
    <property type="match status" value="1"/>
</dbReference>
<evidence type="ECO:0000259" key="1">
    <source>
        <dbReference type="Pfam" id="PF06662"/>
    </source>
</evidence>
<evidence type="ECO:0000313" key="3">
    <source>
        <dbReference type="Proteomes" id="UP001501510"/>
    </source>
</evidence>
<dbReference type="InterPro" id="IPR051922">
    <property type="entry name" value="Bact_Sporulation_Assoc"/>
</dbReference>
<proteinExistence type="predicted"/>
<accession>A0ABN1JUX8</accession>
<organism evidence="2 3">
    <name type="scientific">Clostridium oceanicum</name>
    <dbReference type="NCBI Taxonomy" id="1543"/>
    <lineage>
        <taxon>Bacteria</taxon>
        <taxon>Bacillati</taxon>
        <taxon>Bacillota</taxon>
        <taxon>Clostridia</taxon>
        <taxon>Eubacteriales</taxon>
        <taxon>Clostridiaceae</taxon>
        <taxon>Clostridium</taxon>
    </lineage>
</organism>
<reference evidence="2 3" key="1">
    <citation type="journal article" date="2019" name="Int. J. Syst. Evol. Microbiol.">
        <title>The Global Catalogue of Microorganisms (GCM) 10K type strain sequencing project: providing services to taxonomists for standard genome sequencing and annotation.</title>
        <authorList>
            <consortium name="The Broad Institute Genomics Platform"/>
            <consortium name="The Broad Institute Genome Sequencing Center for Infectious Disease"/>
            <person name="Wu L."/>
            <person name="Ma J."/>
        </authorList>
    </citation>
    <scope>NUCLEOTIDE SEQUENCE [LARGE SCALE GENOMIC DNA]</scope>
    <source>
        <strain evidence="2 3">JCM 1407</strain>
    </source>
</reference>
<feature type="domain" description="D-glucuronyl C5-epimerase C-terminal" evidence="1">
    <location>
        <begin position="149"/>
        <end position="348"/>
    </location>
</feature>
<dbReference type="Gene3D" id="3.40.50.12090">
    <property type="match status" value="2"/>
</dbReference>
<dbReference type="PANTHER" id="PTHR30032">
    <property type="entry name" value="N-ACETYLMURAMOYL-L-ALANINE AMIDASE-RELATED"/>
    <property type="match status" value="1"/>
</dbReference>
<dbReference type="RefSeq" id="WP_343763932.1">
    <property type="nucleotide sequence ID" value="NZ_BAAACG010000019.1"/>
</dbReference>
<gene>
    <name evidence="2" type="ORF">GCM10008906_35710</name>
</gene>
<dbReference type="SUPFAM" id="SSF48208">
    <property type="entry name" value="Six-hairpin glycosidases"/>
    <property type="match status" value="1"/>
</dbReference>
<dbReference type="InterPro" id="IPR007253">
    <property type="entry name" value="Cell_wall-bd_2"/>
</dbReference>
<protein>
    <recommendedName>
        <fullName evidence="1">D-glucuronyl C5-epimerase C-terminal domain-containing protein</fullName>
    </recommendedName>
</protein>
<dbReference type="InterPro" id="IPR008928">
    <property type="entry name" value="6-hairpin_glycosidase_sf"/>
</dbReference>
<keyword evidence="3" id="KW-1185">Reference proteome</keyword>
<dbReference type="Pfam" id="PF06662">
    <property type="entry name" value="C5-epim_C"/>
    <property type="match status" value="1"/>
</dbReference>
<dbReference type="Proteomes" id="UP001501510">
    <property type="component" value="Unassembled WGS sequence"/>
</dbReference>